<dbReference type="AlphaFoldDB" id="A0A1Y2CJD7"/>
<keyword evidence="10 13" id="KW-0234">DNA repair</keyword>
<dbReference type="GO" id="GO:0005675">
    <property type="term" value="C:transcription factor TFIIH holo complex"/>
    <property type="evidence" value="ECO:0007669"/>
    <property type="project" value="UniProtKB-UniRule"/>
</dbReference>
<dbReference type="GO" id="GO:0000439">
    <property type="term" value="C:transcription factor TFIIH core complex"/>
    <property type="evidence" value="ECO:0007669"/>
    <property type="project" value="UniProtKB-UniRule"/>
</dbReference>
<accession>A0A1Y2CJD7</accession>
<keyword evidence="5 13" id="KW-0227">DNA damage</keyword>
<dbReference type="OrthoDB" id="17307at2759"/>
<comment type="similarity">
    <text evidence="2 13">Belongs to the TFB4 family.</text>
</comment>
<dbReference type="GO" id="GO:0006367">
    <property type="term" value="P:transcription initiation at RNA polymerase II promoter"/>
    <property type="evidence" value="ECO:0007669"/>
    <property type="project" value="EnsemblFungi"/>
</dbReference>
<comment type="function">
    <text evidence="13">Component of the general transcription and DNA repair factor IIH (TFIIH) core complex, which is involved in general and transcription-coupled nucleotide excision repair (NER) of damaged DNA and, when complexed to TFIIK, in RNA transcription by RNA polymerase II. In NER, TFIIH acts by opening DNA around the lesion to allow the excision of the damaged oligonucleotide and its replacement by a new DNA fragment. In transcription, TFIIH has an essential role in transcription initiation. When the pre-initiation complex (PIC) has been established, TFIIH is required for promoter opening and promoter escape. Phosphorylation of the C-terminal tail (CTD) of the largest subunit of RNA polymerase II by the kinase module TFIIK controls the initiation of transcription.</text>
</comment>
<keyword evidence="15" id="KW-1185">Reference proteome</keyword>
<comment type="subunit">
    <text evidence="13">Component of the 7-subunit TFIIH core complex composed of XPB/SSL2, XPD/RAD3, SSL1, TFB1, TFB2, TFB4 and TFB5, which is active in NER. The core complex associates with the 3-subunit CTD-kinase module TFIIK composed of CCL1, KIN28 and TFB3 to form the 10-subunit holoenzyme (holo-TFIIH) active in transcription.</text>
</comment>
<keyword evidence="11 13" id="KW-0539">Nucleus</keyword>
<evidence type="ECO:0000256" key="3">
    <source>
        <dbReference type="ARBA" id="ARBA00021280"/>
    </source>
</evidence>
<evidence type="ECO:0000256" key="10">
    <source>
        <dbReference type="ARBA" id="ARBA00023204"/>
    </source>
</evidence>
<dbReference type="GO" id="GO:0000112">
    <property type="term" value="C:nucleotide-excision repair factor 3 complex"/>
    <property type="evidence" value="ECO:0007669"/>
    <property type="project" value="EnsemblFungi"/>
</dbReference>
<dbReference type="PANTHER" id="PTHR12831:SF0">
    <property type="entry name" value="GENERAL TRANSCRIPTION FACTOR IIH SUBUNIT 3"/>
    <property type="match status" value="1"/>
</dbReference>
<dbReference type="STRING" id="1754190.A0A1Y2CJD7"/>
<reference evidence="14 15" key="1">
    <citation type="submission" date="2016-08" db="EMBL/GenBank/DDBJ databases">
        <title>A Parts List for Fungal Cellulosomes Revealed by Comparative Genomics.</title>
        <authorList>
            <consortium name="DOE Joint Genome Institute"/>
            <person name="Haitjema C.H."/>
            <person name="Gilmore S.P."/>
            <person name="Henske J.K."/>
            <person name="Solomon K.V."/>
            <person name="De Groot R."/>
            <person name="Kuo A."/>
            <person name="Mondo S.J."/>
            <person name="Salamov A.A."/>
            <person name="Labutti K."/>
            <person name="Zhao Z."/>
            <person name="Chiniquy J."/>
            <person name="Barry K."/>
            <person name="Brewer H.M."/>
            <person name="Purvine S.O."/>
            <person name="Wright A.T."/>
            <person name="Boxma B."/>
            <person name="Van Alen T."/>
            <person name="Hackstein J.H."/>
            <person name="Baker S.E."/>
            <person name="Grigoriev I.V."/>
            <person name="O'Malley M.A."/>
        </authorList>
    </citation>
    <scope>NUCLEOTIDE SEQUENCE [LARGE SCALE GENOMIC DNA]</scope>
    <source>
        <strain evidence="14 15">G1</strain>
    </source>
</reference>
<organism evidence="14 15">
    <name type="scientific">Neocallimastix californiae</name>
    <dbReference type="NCBI Taxonomy" id="1754190"/>
    <lineage>
        <taxon>Eukaryota</taxon>
        <taxon>Fungi</taxon>
        <taxon>Fungi incertae sedis</taxon>
        <taxon>Chytridiomycota</taxon>
        <taxon>Chytridiomycota incertae sedis</taxon>
        <taxon>Neocallimastigomycetes</taxon>
        <taxon>Neocallimastigales</taxon>
        <taxon>Neocallimastigaceae</taxon>
        <taxon>Neocallimastix</taxon>
    </lineage>
</organism>
<evidence type="ECO:0000256" key="11">
    <source>
        <dbReference type="ARBA" id="ARBA00023242"/>
    </source>
</evidence>
<dbReference type="GO" id="GO:0006289">
    <property type="term" value="P:nucleotide-excision repair"/>
    <property type="evidence" value="ECO:0007669"/>
    <property type="project" value="UniProtKB-UniRule"/>
</dbReference>
<proteinExistence type="inferred from homology"/>
<evidence type="ECO:0000256" key="6">
    <source>
        <dbReference type="ARBA" id="ARBA00022771"/>
    </source>
</evidence>
<dbReference type="Gene3D" id="3.40.50.410">
    <property type="entry name" value="von Willebrand factor, type A domain"/>
    <property type="match status" value="1"/>
</dbReference>
<name>A0A1Y2CJD7_9FUNG</name>
<protein>
    <recommendedName>
        <fullName evidence="3 13">General transcription and DNA repair factor IIH subunit TFB4</fullName>
        <shortName evidence="13">TFIIH subunit TFB4</shortName>
    </recommendedName>
    <alternativeName>
        <fullName evidence="12 13">RNA polymerase II transcription factor B subunit 4</fullName>
    </alternativeName>
</protein>
<dbReference type="InterPro" id="IPR004600">
    <property type="entry name" value="TFIIH_Tfb4/GTF2H3"/>
</dbReference>
<comment type="subcellular location">
    <subcellularLocation>
        <location evidence="1 13">Nucleus</location>
    </subcellularLocation>
</comment>
<evidence type="ECO:0000256" key="1">
    <source>
        <dbReference type="ARBA" id="ARBA00004123"/>
    </source>
</evidence>
<evidence type="ECO:0000313" key="14">
    <source>
        <dbReference type="EMBL" id="ORY47138.1"/>
    </source>
</evidence>
<evidence type="ECO:0000256" key="9">
    <source>
        <dbReference type="ARBA" id="ARBA00023163"/>
    </source>
</evidence>
<evidence type="ECO:0000256" key="7">
    <source>
        <dbReference type="ARBA" id="ARBA00022833"/>
    </source>
</evidence>
<evidence type="ECO:0000256" key="8">
    <source>
        <dbReference type="ARBA" id="ARBA00023015"/>
    </source>
</evidence>
<comment type="caution">
    <text evidence="14">The sequence shown here is derived from an EMBL/GenBank/DDBJ whole genome shotgun (WGS) entry which is preliminary data.</text>
</comment>
<evidence type="ECO:0000256" key="13">
    <source>
        <dbReference type="RuleBase" id="RU368090"/>
    </source>
</evidence>
<evidence type="ECO:0000256" key="12">
    <source>
        <dbReference type="ARBA" id="ARBA00033341"/>
    </source>
</evidence>
<dbReference type="EMBL" id="MCOG01000105">
    <property type="protein sequence ID" value="ORY47138.1"/>
    <property type="molecule type" value="Genomic_DNA"/>
</dbReference>
<dbReference type="PANTHER" id="PTHR12831">
    <property type="entry name" value="TRANSCRIPTION INITIATION FACTOR IIH TFIIH , POLYPEPTIDE 3-RELATED"/>
    <property type="match status" value="1"/>
</dbReference>
<keyword evidence="9 13" id="KW-0804">Transcription</keyword>
<dbReference type="GO" id="GO:0008270">
    <property type="term" value="F:zinc ion binding"/>
    <property type="evidence" value="ECO:0007669"/>
    <property type="project" value="UniProtKB-KW"/>
</dbReference>
<dbReference type="GO" id="GO:0006355">
    <property type="term" value="P:regulation of DNA-templated transcription"/>
    <property type="evidence" value="ECO:0007669"/>
    <property type="project" value="InterPro"/>
</dbReference>
<sequence length="301" mass="34070">MAKDDESDIGLLILIIDTNPFIWSKYANTSKSFTNVMDHLIVFINAYLACKHDNKLAVIASHYNESKFIYPTNDTVDFGPRPANAYQQFWQVDNSLINSLKQLALNDTIEDKEYGYSMISSSLSLALCYINKIIRLNELDNIKPRILILSVSPDSSVQYIPIMNCIFSAQKANIPIDVCKLFDEETIFLQQATHITNGVYQNVEDSSMLLQYLLFSFLPNRSLRSVMVLPDQEQVDLRASCFCHKKIIDRGYVCSVCLSVFCEYSTSCSTCLTNYSLVNMKGKEADDNNSNSNNNSIINSN</sequence>
<evidence type="ECO:0000313" key="15">
    <source>
        <dbReference type="Proteomes" id="UP000193920"/>
    </source>
</evidence>
<dbReference type="InterPro" id="IPR036465">
    <property type="entry name" value="vWFA_dom_sf"/>
</dbReference>
<keyword evidence="4 13" id="KW-0479">Metal-binding</keyword>
<keyword evidence="7 13" id="KW-0862">Zinc</keyword>
<gene>
    <name evidence="14" type="ORF">LY90DRAFT_703302</name>
</gene>
<keyword evidence="8 13" id="KW-0805">Transcription regulation</keyword>
<evidence type="ECO:0000256" key="4">
    <source>
        <dbReference type="ARBA" id="ARBA00022723"/>
    </source>
</evidence>
<keyword evidence="6 13" id="KW-0863">Zinc-finger</keyword>
<dbReference type="Proteomes" id="UP000193920">
    <property type="component" value="Unassembled WGS sequence"/>
</dbReference>
<evidence type="ECO:0000256" key="2">
    <source>
        <dbReference type="ARBA" id="ARBA00005273"/>
    </source>
</evidence>
<dbReference type="Pfam" id="PF03850">
    <property type="entry name" value="Tfb4"/>
    <property type="match status" value="1"/>
</dbReference>
<evidence type="ECO:0000256" key="5">
    <source>
        <dbReference type="ARBA" id="ARBA00022763"/>
    </source>
</evidence>